<organism evidence="1 2">
    <name type="scientific">Tothia fuscella</name>
    <dbReference type="NCBI Taxonomy" id="1048955"/>
    <lineage>
        <taxon>Eukaryota</taxon>
        <taxon>Fungi</taxon>
        <taxon>Dikarya</taxon>
        <taxon>Ascomycota</taxon>
        <taxon>Pezizomycotina</taxon>
        <taxon>Dothideomycetes</taxon>
        <taxon>Pleosporomycetidae</taxon>
        <taxon>Venturiales</taxon>
        <taxon>Cylindrosympodiaceae</taxon>
        <taxon>Tothia</taxon>
    </lineage>
</organism>
<comment type="caution">
    <text evidence="1">The sequence shown here is derived from an EMBL/GenBank/DDBJ whole genome shotgun (WGS) entry which is preliminary data.</text>
</comment>
<dbReference type="AlphaFoldDB" id="A0A9P4TST1"/>
<accession>A0A9P4TST1</accession>
<evidence type="ECO:0000313" key="1">
    <source>
        <dbReference type="EMBL" id="KAF2419014.1"/>
    </source>
</evidence>
<protein>
    <submittedName>
        <fullName evidence="1">Uncharacterized protein</fullName>
    </submittedName>
</protein>
<reference evidence="1" key="1">
    <citation type="journal article" date="2020" name="Stud. Mycol.">
        <title>101 Dothideomycetes genomes: a test case for predicting lifestyles and emergence of pathogens.</title>
        <authorList>
            <person name="Haridas S."/>
            <person name="Albert R."/>
            <person name="Binder M."/>
            <person name="Bloem J."/>
            <person name="Labutti K."/>
            <person name="Salamov A."/>
            <person name="Andreopoulos B."/>
            <person name="Baker S."/>
            <person name="Barry K."/>
            <person name="Bills G."/>
            <person name="Bluhm B."/>
            <person name="Cannon C."/>
            <person name="Castanera R."/>
            <person name="Culley D."/>
            <person name="Daum C."/>
            <person name="Ezra D."/>
            <person name="Gonzalez J."/>
            <person name="Henrissat B."/>
            <person name="Kuo A."/>
            <person name="Liang C."/>
            <person name="Lipzen A."/>
            <person name="Lutzoni F."/>
            <person name="Magnuson J."/>
            <person name="Mondo S."/>
            <person name="Nolan M."/>
            <person name="Ohm R."/>
            <person name="Pangilinan J."/>
            <person name="Park H.-J."/>
            <person name="Ramirez L."/>
            <person name="Alfaro M."/>
            <person name="Sun H."/>
            <person name="Tritt A."/>
            <person name="Yoshinaga Y."/>
            <person name="Zwiers L.-H."/>
            <person name="Turgeon B."/>
            <person name="Goodwin S."/>
            <person name="Spatafora J."/>
            <person name="Crous P."/>
            <person name="Grigoriev I."/>
        </authorList>
    </citation>
    <scope>NUCLEOTIDE SEQUENCE</scope>
    <source>
        <strain evidence="1">CBS 130266</strain>
    </source>
</reference>
<gene>
    <name evidence="1" type="ORF">EJ08DRAFT_654066</name>
</gene>
<proteinExistence type="predicted"/>
<dbReference type="EMBL" id="MU007120">
    <property type="protein sequence ID" value="KAF2419014.1"/>
    <property type="molecule type" value="Genomic_DNA"/>
</dbReference>
<name>A0A9P4TST1_9PEZI</name>
<dbReference type="Proteomes" id="UP000800235">
    <property type="component" value="Unassembled WGS sequence"/>
</dbReference>
<sequence>MYNCSQGPTFGGSAEICCTLNSSTTLCTSTFSRSSLSFSLLIRSSRQTKDIATNCSTAAATITQVSAPTITGLTFLSLKLNITNAENPSDITVRASATISQPTVLPIRGVVMYLTLEKNNSNPLVSIAIKI</sequence>
<evidence type="ECO:0000313" key="2">
    <source>
        <dbReference type="Proteomes" id="UP000800235"/>
    </source>
</evidence>
<keyword evidence="2" id="KW-1185">Reference proteome</keyword>